<dbReference type="InParanoid" id="A0A7N2KMN5"/>
<dbReference type="PANTHER" id="PTHR47361:SF4">
    <property type="entry name" value="RING_U-BOX SUPERFAMILY PROTEIN"/>
    <property type="match status" value="1"/>
</dbReference>
<dbReference type="AlphaFoldDB" id="A0A7N2KMN5"/>
<dbReference type="Proteomes" id="UP000594261">
    <property type="component" value="Chromosome 1"/>
</dbReference>
<evidence type="ECO:0000313" key="3">
    <source>
        <dbReference type="Proteomes" id="UP000594261"/>
    </source>
</evidence>
<reference evidence="2" key="2">
    <citation type="submission" date="2021-01" db="UniProtKB">
        <authorList>
            <consortium name="EnsemblPlants"/>
        </authorList>
    </citation>
    <scope>IDENTIFICATION</scope>
</reference>
<dbReference type="EMBL" id="LRBV02000001">
    <property type="status" value="NOT_ANNOTATED_CDS"/>
    <property type="molecule type" value="Genomic_DNA"/>
</dbReference>
<evidence type="ECO:0008006" key="4">
    <source>
        <dbReference type="Google" id="ProtNLM"/>
    </source>
</evidence>
<sequence length="93" mass="10425">MTSVVEIDGHQLVNALQPLSIQDHGDDKRDQSQMQSKKEIEEKGFENHGGICAVCLNQIVLEETALVKGCEHAYCSAALVFGFWLYCDFHLGW</sequence>
<evidence type="ECO:0000313" key="2">
    <source>
        <dbReference type="EnsemblPlants" id="QL01p017234:mrna"/>
    </source>
</evidence>
<feature type="region of interest" description="Disordered" evidence="1">
    <location>
        <begin position="19"/>
        <end position="42"/>
    </location>
</feature>
<reference evidence="2 3" key="1">
    <citation type="journal article" date="2016" name="G3 (Bethesda)">
        <title>First Draft Assembly and Annotation of the Genome of a California Endemic Oak Quercus lobata Nee (Fagaceae).</title>
        <authorList>
            <person name="Sork V.L."/>
            <person name="Fitz-Gibbon S.T."/>
            <person name="Puiu D."/>
            <person name="Crepeau M."/>
            <person name="Gugger P.F."/>
            <person name="Sherman R."/>
            <person name="Stevens K."/>
            <person name="Langley C.H."/>
            <person name="Pellegrini M."/>
            <person name="Salzberg S.L."/>
        </authorList>
    </citation>
    <scope>NUCLEOTIDE SEQUENCE [LARGE SCALE GENOMIC DNA]</scope>
    <source>
        <strain evidence="2 3">cv. SW786</strain>
    </source>
</reference>
<evidence type="ECO:0000256" key="1">
    <source>
        <dbReference type="SAM" id="MobiDB-lite"/>
    </source>
</evidence>
<dbReference type="PANTHER" id="PTHR47361">
    <property type="entry name" value="RING/U-BOX SUPERFAMILY PROTEIN"/>
    <property type="match status" value="1"/>
</dbReference>
<organism evidence="2 3">
    <name type="scientific">Quercus lobata</name>
    <name type="common">Valley oak</name>
    <dbReference type="NCBI Taxonomy" id="97700"/>
    <lineage>
        <taxon>Eukaryota</taxon>
        <taxon>Viridiplantae</taxon>
        <taxon>Streptophyta</taxon>
        <taxon>Embryophyta</taxon>
        <taxon>Tracheophyta</taxon>
        <taxon>Spermatophyta</taxon>
        <taxon>Magnoliopsida</taxon>
        <taxon>eudicotyledons</taxon>
        <taxon>Gunneridae</taxon>
        <taxon>Pentapetalae</taxon>
        <taxon>rosids</taxon>
        <taxon>fabids</taxon>
        <taxon>Fagales</taxon>
        <taxon>Fagaceae</taxon>
        <taxon>Quercus</taxon>
    </lineage>
</organism>
<dbReference type="Gramene" id="QL01p017234:mrna">
    <property type="protein sequence ID" value="QL01p017234:mrna"/>
    <property type="gene ID" value="QL01p017234"/>
</dbReference>
<dbReference type="SUPFAM" id="SSF57850">
    <property type="entry name" value="RING/U-box"/>
    <property type="match status" value="1"/>
</dbReference>
<feature type="compositionally biased region" description="Basic and acidic residues" evidence="1">
    <location>
        <begin position="23"/>
        <end position="42"/>
    </location>
</feature>
<proteinExistence type="predicted"/>
<accession>A0A7N2KMN5</accession>
<dbReference type="EnsemblPlants" id="QL01p017234:mrna">
    <property type="protein sequence ID" value="QL01p017234:mrna"/>
    <property type="gene ID" value="QL01p017234"/>
</dbReference>
<name>A0A7N2KMN5_QUELO</name>
<protein>
    <recommendedName>
        <fullName evidence="4">RING-type domain-containing protein</fullName>
    </recommendedName>
</protein>
<keyword evidence="3" id="KW-1185">Reference proteome</keyword>